<protein>
    <submittedName>
        <fullName evidence="3">Uncharacterized protein</fullName>
    </submittedName>
</protein>
<feature type="compositionally biased region" description="Low complexity" evidence="1">
    <location>
        <begin position="30"/>
        <end position="43"/>
    </location>
</feature>
<evidence type="ECO:0000256" key="1">
    <source>
        <dbReference type="SAM" id="MobiDB-lite"/>
    </source>
</evidence>
<reference evidence="3" key="1">
    <citation type="submission" date="2022-11" db="UniProtKB">
        <authorList>
            <consortium name="WormBaseParasite"/>
        </authorList>
    </citation>
    <scope>IDENTIFICATION</scope>
</reference>
<dbReference type="AlphaFoldDB" id="A0A914YIQ8"/>
<proteinExistence type="predicted"/>
<accession>A0A914YIQ8</accession>
<sequence>MAGRRRRRGAADRPVGMAEAGRYRRHSGAHRAAGAEPAADGAAGLGRWQHAGAVPDNHPGRRCLVAGRAGLAALLQLRCTTVGALAHPEDAGRHPGHRPGLGRAGADPCRWRSAGQAGPPVAAGCTGAGVGGRLGRLFRRPAFR</sequence>
<feature type="region of interest" description="Disordered" evidence="1">
    <location>
        <begin position="87"/>
        <end position="118"/>
    </location>
</feature>
<organism evidence="2 3">
    <name type="scientific">Panagrolaimus superbus</name>
    <dbReference type="NCBI Taxonomy" id="310955"/>
    <lineage>
        <taxon>Eukaryota</taxon>
        <taxon>Metazoa</taxon>
        <taxon>Ecdysozoa</taxon>
        <taxon>Nematoda</taxon>
        <taxon>Chromadorea</taxon>
        <taxon>Rhabditida</taxon>
        <taxon>Tylenchina</taxon>
        <taxon>Panagrolaimomorpha</taxon>
        <taxon>Panagrolaimoidea</taxon>
        <taxon>Panagrolaimidae</taxon>
        <taxon>Panagrolaimus</taxon>
    </lineage>
</organism>
<evidence type="ECO:0000313" key="3">
    <source>
        <dbReference type="WBParaSite" id="PSU_v2.g20224.t1"/>
    </source>
</evidence>
<keyword evidence="2" id="KW-1185">Reference proteome</keyword>
<dbReference type="WBParaSite" id="PSU_v2.g20224.t1">
    <property type="protein sequence ID" value="PSU_v2.g20224.t1"/>
    <property type="gene ID" value="PSU_v2.g20224"/>
</dbReference>
<dbReference type="Proteomes" id="UP000887577">
    <property type="component" value="Unplaced"/>
</dbReference>
<evidence type="ECO:0000313" key="2">
    <source>
        <dbReference type="Proteomes" id="UP000887577"/>
    </source>
</evidence>
<name>A0A914YIQ8_9BILA</name>
<feature type="region of interest" description="Disordered" evidence="1">
    <location>
        <begin position="1"/>
        <end position="43"/>
    </location>
</feature>